<dbReference type="SUPFAM" id="SSF54928">
    <property type="entry name" value="RNA-binding domain, RBD"/>
    <property type="match status" value="1"/>
</dbReference>
<dbReference type="PROSITE" id="PS50103">
    <property type="entry name" value="ZF_C3H1"/>
    <property type="match status" value="1"/>
</dbReference>
<evidence type="ECO:0000313" key="11">
    <source>
        <dbReference type="Proteomes" id="UP001153076"/>
    </source>
</evidence>
<protein>
    <submittedName>
        <fullName evidence="10">Uncharacterized protein</fullName>
    </submittedName>
</protein>
<keyword evidence="4" id="KW-0694">RNA-binding</keyword>
<dbReference type="InterPro" id="IPR000504">
    <property type="entry name" value="RRM_dom"/>
</dbReference>
<evidence type="ECO:0000259" key="9">
    <source>
        <dbReference type="PROSITE" id="PS51644"/>
    </source>
</evidence>
<keyword evidence="2 3" id="KW-0040">ANK repeat</keyword>
<feature type="repeat" description="ANK" evidence="3">
    <location>
        <begin position="108"/>
        <end position="140"/>
    </location>
</feature>
<feature type="compositionally biased region" description="Basic and acidic residues" evidence="6">
    <location>
        <begin position="860"/>
        <end position="879"/>
    </location>
</feature>
<comment type="caution">
    <text evidence="10">The sequence shown here is derived from an EMBL/GenBank/DDBJ whole genome shotgun (WGS) entry which is preliminary data.</text>
</comment>
<dbReference type="CDD" id="cd08824">
    <property type="entry name" value="LOTUS"/>
    <property type="match status" value="1"/>
</dbReference>
<dbReference type="InterPro" id="IPR035979">
    <property type="entry name" value="RBD_domain_sf"/>
</dbReference>
<dbReference type="GO" id="GO:0010468">
    <property type="term" value="P:regulation of gene expression"/>
    <property type="evidence" value="ECO:0007669"/>
    <property type="project" value="UniProtKB-ARBA"/>
</dbReference>
<feature type="region of interest" description="Disordered" evidence="6">
    <location>
        <begin position="851"/>
        <end position="903"/>
    </location>
</feature>
<keyword evidence="5" id="KW-0479">Metal-binding</keyword>
<evidence type="ECO:0000256" key="6">
    <source>
        <dbReference type="SAM" id="MobiDB-lite"/>
    </source>
</evidence>
<evidence type="ECO:0000259" key="8">
    <source>
        <dbReference type="PROSITE" id="PS50103"/>
    </source>
</evidence>
<dbReference type="GO" id="GO:0003723">
    <property type="term" value="F:RNA binding"/>
    <property type="evidence" value="ECO:0007669"/>
    <property type="project" value="UniProtKB-UniRule"/>
</dbReference>
<dbReference type="InterPro" id="IPR041966">
    <property type="entry name" value="LOTUS-like"/>
</dbReference>
<dbReference type="AlphaFoldDB" id="A0A9Q1Q577"/>
<dbReference type="PROSITE" id="PS50297">
    <property type="entry name" value="ANK_REP_REGION"/>
    <property type="match status" value="4"/>
</dbReference>
<dbReference type="Gene3D" id="1.25.40.20">
    <property type="entry name" value="Ankyrin repeat-containing domain"/>
    <property type="match status" value="2"/>
</dbReference>
<feature type="domain" description="RRM" evidence="7">
    <location>
        <begin position="596"/>
        <end position="676"/>
    </location>
</feature>
<dbReference type="Pfam" id="PF12872">
    <property type="entry name" value="OST-HTH"/>
    <property type="match status" value="1"/>
</dbReference>
<dbReference type="PANTHER" id="PTHR24203:SF86">
    <property type="entry name" value="PROTEASOME 26S SUBUNIT, NON-ATPASE 10"/>
    <property type="match status" value="1"/>
</dbReference>
<feature type="repeat" description="ANK" evidence="3">
    <location>
        <begin position="332"/>
        <end position="364"/>
    </location>
</feature>
<feature type="repeat" description="ANK" evidence="3">
    <location>
        <begin position="404"/>
        <end position="430"/>
    </location>
</feature>
<evidence type="ECO:0000256" key="2">
    <source>
        <dbReference type="ARBA" id="ARBA00023043"/>
    </source>
</evidence>
<dbReference type="PANTHER" id="PTHR24203">
    <property type="entry name" value="ANKYRIN REPEAT FAMILY PROTEIN"/>
    <property type="match status" value="1"/>
</dbReference>
<dbReference type="PROSITE" id="PS50088">
    <property type="entry name" value="ANK_REPEAT"/>
    <property type="match status" value="4"/>
</dbReference>
<dbReference type="GO" id="GO:0008270">
    <property type="term" value="F:zinc ion binding"/>
    <property type="evidence" value="ECO:0007669"/>
    <property type="project" value="UniProtKB-KW"/>
</dbReference>
<feature type="repeat" description="ANK" evidence="3">
    <location>
        <begin position="438"/>
        <end position="470"/>
    </location>
</feature>
<dbReference type="Pfam" id="PF00023">
    <property type="entry name" value="Ank"/>
    <property type="match status" value="1"/>
</dbReference>
<dbReference type="Pfam" id="PF12796">
    <property type="entry name" value="Ank_2"/>
    <property type="match status" value="1"/>
</dbReference>
<feature type="zinc finger region" description="C3H1-type" evidence="5">
    <location>
        <begin position="546"/>
        <end position="574"/>
    </location>
</feature>
<proteinExistence type="predicted"/>
<dbReference type="InterPro" id="IPR025605">
    <property type="entry name" value="OST-HTH/LOTUS_dom"/>
</dbReference>
<evidence type="ECO:0000256" key="5">
    <source>
        <dbReference type="PROSITE-ProRule" id="PRU00723"/>
    </source>
</evidence>
<keyword evidence="5" id="KW-0863">Zinc-finger</keyword>
<dbReference type="InterPro" id="IPR012677">
    <property type="entry name" value="Nucleotide-bd_a/b_plait_sf"/>
</dbReference>
<dbReference type="EMBL" id="JAKOGI010000847">
    <property type="protein sequence ID" value="KAJ8429897.1"/>
    <property type="molecule type" value="Genomic_DNA"/>
</dbReference>
<evidence type="ECO:0000256" key="1">
    <source>
        <dbReference type="ARBA" id="ARBA00022737"/>
    </source>
</evidence>
<evidence type="ECO:0000313" key="10">
    <source>
        <dbReference type="EMBL" id="KAJ8429897.1"/>
    </source>
</evidence>
<dbReference type="OrthoDB" id="673776at2759"/>
<sequence>MEMEVQTYGVSQLLNSLPESIYPSPIDAKTPKMSVESGLIKPIVRDDRAELVQLAENLVKSSEPLDRSVVSRLLHLCCEFDSADSAAALINGEVGGTLPVINEIDGSTGMTPLHTAAENHARRCIELLLRKRARTDLKTKAKAAGSGSVSGAGARCCLHSQTQKQQLLALELALRCSRMEVDWGPDEPLDDLLLLLSEKPKDLEHLGVDLSVIRLLAEKTREVGEVAYSLAMEGQAAPLAALLMVAGERVNGTILELRTNDVLAAEKTTVYSCVLREATSIFSRVKQTSVELSESKNDSHGGEDQRRKLLLREMELLHFFGASTNSGCGDKKATSPLILASQAGDEAVIKLLLKTDIDVNEADVEGNSALHWSLKVWKTSSPEQTRILWLLLSHGARVRQRNMLGLTAVHLAAGNGNLEALEILLSEDPDSVYVTSELKETPLFFAAKNDHIECAQLLLRFGATTDVHNLRRERPLDLAKSQQMRSSLNRTSIVITNRTFQQKYTARIHSDEVVLETCEMLLKEVEPFSDRHSVFFVLVATCFSSSSDGKICKYYGSPTGCVRGSRCFYKHSEEDLPNSKSRLGFARSAVLCEFKRKIFVGGLPPTLDSESLWYIMEEEFGPVADARVLEMEIDGQIVSRGFGFVTFKHEKSVDAAVEAHYTNIWGKRVEMKSAVPKFLLSQEDYEDEPQQLAVEQGNSQLIRSKALSPSKKSTSDNRADDISWADRVANGQPARPVQELKDQRLKSTGKKMPEWFNTFKKWLPQFLRKASANSKEGEFYSLSSLKADFKLTFGLELDHASLGYSKLSDFIKSLPELCAIKTVHTGGQVPNHMILVPNISRPPPVVIPKGNVFPPCQGKQTHEKGDDSVHSHKLHEDPRPSYSEDVSGKTESEEGPLPTKIPQMNIDAATDTNNVHEKTGSRTNTASSVTQFPADNVRFLQFLEPDPIFLARTWLGTGGGFKSLDSHRRPKHLVLEALAQKRKEMFFLRSLNFCKDYAACLKQGVCFGCEKNQMLWANYPCQHLLWCGDCKLVAMEVAAVGTSTHKCVLCDCVVEEIDLINRPRIRLHSHSDMEFLLKIHAAKLQRSGWIHSILQSTLVIC</sequence>
<dbReference type="InterPro" id="IPR002110">
    <property type="entry name" value="Ankyrin_rpt"/>
</dbReference>
<dbReference type="SUPFAM" id="SSF48403">
    <property type="entry name" value="Ankyrin repeat"/>
    <property type="match status" value="1"/>
</dbReference>
<dbReference type="InterPro" id="IPR036770">
    <property type="entry name" value="Ankyrin_rpt-contain_sf"/>
</dbReference>
<dbReference type="SMART" id="SM00360">
    <property type="entry name" value="RRM"/>
    <property type="match status" value="1"/>
</dbReference>
<dbReference type="SMART" id="SM00248">
    <property type="entry name" value="ANK"/>
    <property type="match status" value="5"/>
</dbReference>
<evidence type="ECO:0000256" key="4">
    <source>
        <dbReference type="PROSITE-ProRule" id="PRU00176"/>
    </source>
</evidence>
<dbReference type="Proteomes" id="UP001153076">
    <property type="component" value="Unassembled WGS sequence"/>
</dbReference>
<reference evidence="10" key="1">
    <citation type="submission" date="2022-04" db="EMBL/GenBank/DDBJ databases">
        <title>Carnegiea gigantea Genome sequencing and assembly v2.</title>
        <authorList>
            <person name="Copetti D."/>
            <person name="Sanderson M.J."/>
            <person name="Burquez A."/>
            <person name="Wojciechowski M.F."/>
        </authorList>
    </citation>
    <scope>NUCLEOTIDE SEQUENCE</scope>
    <source>
        <strain evidence="10">SGP5-SGP5p</strain>
        <tissue evidence="10">Aerial part</tissue>
    </source>
</reference>
<feature type="region of interest" description="Disordered" evidence="6">
    <location>
        <begin position="703"/>
        <end position="728"/>
    </location>
</feature>
<keyword evidence="5" id="KW-0862">Zinc</keyword>
<dbReference type="Gene3D" id="3.30.420.610">
    <property type="entry name" value="LOTUS domain-like"/>
    <property type="match status" value="1"/>
</dbReference>
<dbReference type="Pfam" id="PF00076">
    <property type="entry name" value="RRM_1"/>
    <property type="match status" value="1"/>
</dbReference>
<gene>
    <name evidence="10" type="ORF">Cgig2_008782</name>
</gene>
<dbReference type="PROSITE" id="PS50102">
    <property type="entry name" value="RRM"/>
    <property type="match status" value="1"/>
</dbReference>
<evidence type="ECO:0000256" key="3">
    <source>
        <dbReference type="PROSITE-ProRule" id="PRU00023"/>
    </source>
</evidence>
<accession>A0A9Q1Q577</accession>
<dbReference type="PROSITE" id="PS51644">
    <property type="entry name" value="HTH_OST"/>
    <property type="match status" value="1"/>
</dbReference>
<name>A0A9Q1Q577_9CARY</name>
<feature type="domain" description="C3H1-type" evidence="8">
    <location>
        <begin position="546"/>
        <end position="574"/>
    </location>
</feature>
<organism evidence="10 11">
    <name type="scientific">Carnegiea gigantea</name>
    <dbReference type="NCBI Taxonomy" id="171969"/>
    <lineage>
        <taxon>Eukaryota</taxon>
        <taxon>Viridiplantae</taxon>
        <taxon>Streptophyta</taxon>
        <taxon>Embryophyta</taxon>
        <taxon>Tracheophyta</taxon>
        <taxon>Spermatophyta</taxon>
        <taxon>Magnoliopsida</taxon>
        <taxon>eudicotyledons</taxon>
        <taxon>Gunneridae</taxon>
        <taxon>Pentapetalae</taxon>
        <taxon>Caryophyllales</taxon>
        <taxon>Cactineae</taxon>
        <taxon>Cactaceae</taxon>
        <taxon>Cactoideae</taxon>
        <taxon>Echinocereeae</taxon>
        <taxon>Carnegiea</taxon>
    </lineage>
</organism>
<keyword evidence="11" id="KW-1185">Reference proteome</keyword>
<dbReference type="Gene3D" id="3.30.70.330">
    <property type="match status" value="1"/>
</dbReference>
<keyword evidence="1" id="KW-0677">Repeat</keyword>
<evidence type="ECO:0000259" key="7">
    <source>
        <dbReference type="PROSITE" id="PS50102"/>
    </source>
</evidence>
<feature type="domain" description="HTH OST-type" evidence="9">
    <location>
        <begin position="759"/>
        <end position="839"/>
    </location>
</feature>
<dbReference type="InterPro" id="IPR000571">
    <property type="entry name" value="Znf_CCCH"/>
</dbReference>